<evidence type="ECO:0000313" key="1">
    <source>
        <dbReference type="EMBL" id="TNN61782.1"/>
    </source>
</evidence>
<name>A0A4Z2HAG6_9TELE</name>
<reference evidence="1 2" key="1">
    <citation type="submission" date="2019-03" db="EMBL/GenBank/DDBJ databases">
        <title>First draft genome of Liparis tanakae, snailfish: a comprehensive survey of snailfish specific genes.</title>
        <authorList>
            <person name="Kim W."/>
            <person name="Song I."/>
            <person name="Jeong J.-H."/>
            <person name="Kim D."/>
            <person name="Kim S."/>
            <person name="Ryu S."/>
            <person name="Song J.Y."/>
            <person name="Lee S.K."/>
        </authorList>
    </citation>
    <scope>NUCLEOTIDE SEQUENCE [LARGE SCALE GENOMIC DNA]</scope>
    <source>
        <tissue evidence="1">Muscle</tissue>
    </source>
</reference>
<keyword evidence="2" id="KW-1185">Reference proteome</keyword>
<evidence type="ECO:0000313" key="2">
    <source>
        <dbReference type="Proteomes" id="UP000314294"/>
    </source>
</evidence>
<dbReference type="Proteomes" id="UP000314294">
    <property type="component" value="Unassembled WGS sequence"/>
</dbReference>
<organism evidence="1 2">
    <name type="scientific">Liparis tanakae</name>
    <name type="common">Tanaka's snailfish</name>
    <dbReference type="NCBI Taxonomy" id="230148"/>
    <lineage>
        <taxon>Eukaryota</taxon>
        <taxon>Metazoa</taxon>
        <taxon>Chordata</taxon>
        <taxon>Craniata</taxon>
        <taxon>Vertebrata</taxon>
        <taxon>Euteleostomi</taxon>
        <taxon>Actinopterygii</taxon>
        <taxon>Neopterygii</taxon>
        <taxon>Teleostei</taxon>
        <taxon>Neoteleostei</taxon>
        <taxon>Acanthomorphata</taxon>
        <taxon>Eupercaria</taxon>
        <taxon>Perciformes</taxon>
        <taxon>Cottioidei</taxon>
        <taxon>Cottales</taxon>
        <taxon>Liparidae</taxon>
        <taxon>Liparis</taxon>
    </lineage>
</organism>
<dbReference type="AlphaFoldDB" id="A0A4Z2HAG6"/>
<gene>
    <name evidence="1" type="ORF">EYF80_028004</name>
</gene>
<comment type="caution">
    <text evidence="1">The sequence shown here is derived from an EMBL/GenBank/DDBJ whole genome shotgun (WGS) entry which is preliminary data.</text>
</comment>
<sequence length="65" mass="7357">MWSKIIEADSAPRVEKKGEMVQNMRNEGTCQWSEENKTPLNPGCTERRCSKMTGRSSNVSSHTNL</sequence>
<proteinExistence type="predicted"/>
<accession>A0A4Z2HAG6</accession>
<protein>
    <submittedName>
        <fullName evidence="1">Uncharacterized protein</fullName>
    </submittedName>
</protein>
<dbReference type="EMBL" id="SRLO01000308">
    <property type="protein sequence ID" value="TNN61782.1"/>
    <property type="molecule type" value="Genomic_DNA"/>
</dbReference>